<dbReference type="PANTHER" id="PTHR23132">
    <property type="entry name" value="D-ALANINE--D-ALANINE LIGASE"/>
    <property type="match status" value="1"/>
</dbReference>
<protein>
    <recommendedName>
        <fullName evidence="1">D-alanine--D-alanine ligase C-terminal domain-containing protein</fullName>
    </recommendedName>
</protein>
<dbReference type="InterPro" id="IPR011095">
    <property type="entry name" value="Dala_Dala_lig_C"/>
</dbReference>
<proteinExistence type="predicted"/>
<organism evidence="2 3">
    <name type="scientific">Streptomyces lucensis JCM 4490</name>
    <dbReference type="NCBI Taxonomy" id="1306176"/>
    <lineage>
        <taxon>Bacteria</taxon>
        <taxon>Bacillati</taxon>
        <taxon>Actinomycetota</taxon>
        <taxon>Actinomycetes</taxon>
        <taxon>Kitasatosporales</taxon>
        <taxon>Streptomycetaceae</taxon>
        <taxon>Streptomyces</taxon>
    </lineage>
</organism>
<dbReference type="PANTHER" id="PTHR23132:SF23">
    <property type="entry name" value="D-ALANINE--D-ALANINE LIGASE B"/>
    <property type="match status" value="1"/>
</dbReference>
<dbReference type="AlphaFoldDB" id="A0A918MR84"/>
<comment type="caution">
    <text evidence="2">The sequence shown here is derived from an EMBL/GenBank/DDBJ whole genome shotgun (WGS) entry which is preliminary data.</text>
</comment>
<keyword evidence="3" id="KW-1185">Reference proteome</keyword>
<dbReference type="Pfam" id="PF07478">
    <property type="entry name" value="Dala_Dala_lig_C"/>
    <property type="match status" value="1"/>
</dbReference>
<dbReference type="Proteomes" id="UP000620224">
    <property type="component" value="Unassembled WGS sequence"/>
</dbReference>
<evidence type="ECO:0000259" key="1">
    <source>
        <dbReference type="Pfam" id="PF07478"/>
    </source>
</evidence>
<name>A0A918MR84_9ACTN</name>
<evidence type="ECO:0000313" key="2">
    <source>
        <dbReference type="EMBL" id="GGW56722.1"/>
    </source>
</evidence>
<dbReference type="EMBL" id="BMUE01000007">
    <property type="protein sequence ID" value="GGW56722.1"/>
    <property type="molecule type" value="Genomic_DNA"/>
</dbReference>
<feature type="domain" description="D-alanine--D-alanine ligase C-terminal" evidence="1">
    <location>
        <begin position="17"/>
        <end position="156"/>
    </location>
</feature>
<sequence>MFGGLAQGAAPALLGAAGVPVPEQVLWRPGTCDAPRNVKRLVAAGPVVAKPAADGSSMSVQRVDSFSQLARVATEVHSGQSELLVKPLLPGREFTVAVVGDQVLPVVEIELATPVFDDTAKYQPGAVGEVCPARISDDLTSRLQNLALRAHKALGFAQ</sequence>
<evidence type="ECO:0000313" key="3">
    <source>
        <dbReference type="Proteomes" id="UP000620224"/>
    </source>
</evidence>
<dbReference type="SUPFAM" id="SSF56059">
    <property type="entry name" value="Glutathione synthetase ATP-binding domain-like"/>
    <property type="match status" value="1"/>
</dbReference>
<dbReference type="Gene3D" id="3.30.470.20">
    <property type="entry name" value="ATP-grasp fold, B domain"/>
    <property type="match status" value="1"/>
</dbReference>
<reference evidence="2" key="2">
    <citation type="submission" date="2020-09" db="EMBL/GenBank/DDBJ databases">
        <authorList>
            <person name="Sun Q."/>
            <person name="Ohkuma M."/>
        </authorList>
    </citation>
    <scope>NUCLEOTIDE SEQUENCE</scope>
    <source>
        <strain evidence="2">JCM 4490</strain>
    </source>
</reference>
<dbReference type="RefSeq" id="WP_308431573.1">
    <property type="nucleotide sequence ID" value="NZ_BMUE01000007.1"/>
</dbReference>
<dbReference type="GO" id="GO:0008716">
    <property type="term" value="F:D-alanine-D-alanine ligase activity"/>
    <property type="evidence" value="ECO:0007669"/>
    <property type="project" value="InterPro"/>
</dbReference>
<accession>A0A918MR84</accession>
<gene>
    <name evidence="2" type="ORF">GCM10010503_37420</name>
</gene>
<reference evidence="2" key="1">
    <citation type="journal article" date="2014" name="Int. J. Syst. Evol. Microbiol.">
        <title>Complete genome sequence of Corynebacterium casei LMG S-19264T (=DSM 44701T), isolated from a smear-ripened cheese.</title>
        <authorList>
            <consortium name="US DOE Joint Genome Institute (JGI-PGF)"/>
            <person name="Walter F."/>
            <person name="Albersmeier A."/>
            <person name="Kalinowski J."/>
            <person name="Ruckert C."/>
        </authorList>
    </citation>
    <scope>NUCLEOTIDE SEQUENCE</scope>
    <source>
        <strain evidence="2">JCM 4490</strain>
    </source>
</reference>